<feature type="domain" description="HTH asnC-type" evidence="4">
    <location>
        <begin position="6"/>
        <end position="66"/>
    </location>
</feature>
<evidence type="ECO:0000256" key="1">
    <source>
        <dbReference type="ARBA" id="ARBA00023015"/>
    </source>
</evidence>
<comment type="caution">
    <text evidence="5">The sequence shown here is derived from an EMBL/GenBank/DDBJ whole genome shotgun (WGS) entry which is preliminary data.</text>
</comment>
<evidence type="ECO:0000259" key="4">
    <source>
        <dbReference type="PROSITE" id="PS50956"/>
    </source>
</evidence>
<dbReference type="SMART" id="SM00344">
    <property type="entry name" value="HTH_ASNC"/>
    <property type="match status" value="2"/>
</dbReference>
<dbReference type="RefSeq" id="WP_219535519.1">
    <property type="nucleotide sequence ID" value="NZ_JAHKRM010000026.1"/>
</dbReference>
<keyword evidence="3" id="KW-0804">Transcription</keyword>
<dbReference type="Pfam" id="PF13412">
    <property type="entry name" value="HTH_24"/>
    <property type="match status" value="1"/>
</dbReference>
<evidence type="ECO:0000256" key="3">
    <source>
        <dbReference type="ARBA" id="ARBA00023163"/>
    </source>
</evidence>
<dbReference type="PANTHER" id="PTHR30154:SF34">
    <property type="entry name" value="TRANSCRIPTIONAL REGULATOR AZLB"/>
    <property type="match status" value="1"/>
</dbReference>
<evidence type="ECO:0000256" key="2">
    <source>
        <dbReference type="ARBA" id="ARBA00023125"/>
    </source>
</evidence>
<name>A0ABW4GHV5_9ACTN</name>
<proteinExistence type="predicted"/>
<dbReference type="Proteomes" id="UP001597097">
    <property type="component" value="Unassembled WGS sequence"/>
</dbReference>
<dbReference type="Pfam" id="PF13404">
    <property type="entry name" value="HTH_AsnC-type"/>
    <property type="match status" value="1"/>
</dbReference>
<accession>A0ABW4GHV5</accession>
<protein>
    <submittedName>
        <fullName evidence="5">Lrp/AsnC family transcriptional regulator</fullName>
    </submittedName>
</protein>
<gene>
    <name evidence="5" type="ORF">ACFSJ0_33145</name>
</gene>
<evidence type="ECO:0000313" key="5">
    <source>
        <dbReference type="EMBL" id="MFD1541936.1"/>
    </source>
</evidence>
<dbReference type="PROSITE" id="PS50956">
    <property type="entry name" value="HTH_ASNC_2"/>
    <property type="match status" value="1"/>
</dbReference>
<evidence type="ECO:0000313" key="6">
    <source>
        <dbReference type="Proteomes" id="UP001597097"/>
    </source>
</evidence>
<sequence length="330" mass="36262">MGSDTFTDLDRQITHALQVDARAPFSRIGEVLGVSDQTVARRYARLRSAGLLRVVGLANPLLTGHVHWFLRLRCAPGAAHPMAEALARRDDTSWVYLTSVGTEIFCAVRAQPDESGGEELLKRLPHTPRLLSVEAHRVLHLFYGGSLSLLEKYPALSEEQVERLKEHVEPATPVVDLQLTAADRRILAVLRHDARVPITRLVAQTGMSAITLRHRMAALRLSGAMYFDVEFDPRLFGLGLRTIIWLTVSPASLKSIGQALADHRETAFVVATTGSSGLCMSVSSADGVALYDYLTNRVAPLRGIHHLETAPVLRAVKYGGSLSQLPPRRF</sequence>
<keyword evidence="6" id="KW-1185">Reference proteome</keyword>
<dbReference type="InterPro" id="IPR000485">
    <property type="entry name" value="AsnC-type_HTH_dom"/>
</dbReference>
<dbReference type="EMBL" id="JBHUCM010000031">
    <property type="protein sequence ID" value="MFD1541936.1"/>
    <property type="molecule type" value="Genomic_DNA"/>
</dbReference>
<organism evidence="5 6">
    <name type="scientific">Nonomuraea guangzhouensis</name>
    <dbReference type="NCBI Taxonomy" id="1291555"/>
    <lineage>
        <taxon>Bacteria</taxon>
        <taxon>Bacillati</taxon>
        <taxon>Actinomycetota</taxon>
        <taxon>Actinomycetes</taxon>
        <taxon>Streptosporangiales</taxon>
        <taxon>Streptosporangiaceae</taxon>
        <taxon>Nonomuraea</taxon>
    </lineage>
</organism>
<keyword evidence="1" id="KW-0805">Transcription regulation</keyword>
<dbReference type="InterPro" id="IPR019888">
    <property type="entry name" value="Tscrpt_reg_AsnC-like"/>
</dbReference>
<keyword evidence="2" id="KW-0238">DNA-binding</keyword>
<dbReference type="PANTHER" id="PTHR30154">
    <property type="entry name" value="LEUCINE-RESPONSIVE REGULATORY PROTEIN"/>
    <property type="match status" value="1"/>
</dbReference>
<reference evidence="6" key="1">
    <citation type="journal article" date="2019" name="Int. J. Syst. Evol. Microbiol.">
        <title>The Global Catalogue of Microorganisms (GCM) 10K type strain sequencing project: providing services to taxonomists for standard genome sequencing and annotation.</title>
        <authorList>
            <consortium name="The Broad Institute Genomics Platform"/>
            <consortium name="The Broad Institute Genome Sequencing Center for Infectious Disease"/>
            <person name="Wu L."/>
            <person name="Ma J."/>
        </authorList>
    </citation>
    <scope>NUCLEOTIDE SEQUENCE [LARGE SCALE GENOMIC DNA]</scope>
    <source>
        <strain evidence="6">CGMCC 1.15399</strain>
    </source>
</reference>